<keyword evidence="2" id="KW-1185">Reference proteome</keyword>
<dbReference type="EMBL" id="AOKY01000156">
    <property type="protein sequence ID" value="KDB26159.1"/>
    <property type="molecule type" value="Genomic_DNA"/>
</dbReference>
<protein>
    <submittedName>
        <fullName evidence="1">Uncharacterized protein</fullName>
    </submittedName>
</protein>
<reference evidence="1 2" key="1">
    <citation type="submission" date="2014-02" db="EMBL/GenBank/DDBJ databases">
        <title>The Genome Sequence of Trichophyton interdigitale MR816.</title>
        <authorList>
            <consortium name="The Broad Institute Genomics Platform"/>
            <person name="Cuomo C.A."/>
            <person name="White T.C."/>
            <person name="Graser Y."/>
            <person name="Martinez-Rossi N."/>
            <person name="Heitman J."/>
            <person name="Young S.K."/>
            <person name="Zeng Q."/>
            <person name="Gargeya S."/>
            <person name="Abouelleil A."/>
            <person name="Alvarado L."/>
            <person name="Chapman S.B."/>
            <person name="Gainer-Dewar J."/>
            <person name="Goldberg J."/>
            <person name="Griggs A."/>
            <person name="Gujja S."/>
            <person name="Hansen M."/>
            <person name="Howarth C."/>
            <person name="Imamovic A."/>
            <person name="Larimer J."/>
            <person name="Martinez D."/>
            <person name="Murphy C."/>
            <person name="Pearson M.D."/>
            <person name="Persinoti G."/>
            <person name="Poon T."/>
            <person name="Priest M."/>
            <person name="Roberts A.D."/>
            <person name="Saif S."/>
            <person name="Shea T.D."/>
            <person name="Sykes S.N."/>
            <person name="Wortman J."/>
            <person name="Nusbaum C."/>
            <person name="Birren B."/>
        </authorList>
    </citation>
    <scope>NUCLEOTIDE SEQUENCE [LARGE SCALE GENOMIC DNA]</scope>
    <source>
        <strain evidence="1 2">MR816</strain>
    </source>
</reference>
<evidence type="ECO:0000313" key="2">
    <source>
        <dbReference type="Proteomes" id="UP000024533"/>
    </source>
</evidence>
<gene>
    <name evidence="1" type="ORF">H109_02038</name>
</gene>
<dbReference type="HOGENOM" id="CLU_137527_0_0_1"/>
<name>A0A059JED6_TRIIM</name>
<dbReference type="Proteomes" id="UP000024533">
    <property type="component" value="Unassembled WGS sequence"/>
</dbReference>
<evidence type="ECO:0000313" key="1">
    <source>
        <dbReference type="EMBL" id="KDB26159.1"/>
    </source>
</evidence>
<proteinExistence type="predicted"/>
<accession>A0A059JED6</accession>
<dbReference type="AlphaFoldDB" id="A0A059JED6"/>
<organism evidence="1 2">
    <name type="scientific">Trichophyton interdigitale (strain MR816)</name>
    <dbReference type="NCBI Taxonomy" id="1215338"/>
    <lineage>
        <taxon>Eukaryota</taxon>
        <taxon>Fungi</taxon>
        <taxon>Dikarya</taxon>
        <taxon>Ascomycota</taxon>
        <taxon>Pezizomycotina</taxon>
        <taxon>Eurotiomycetes</taxon>
        <taxon>Eurotiomycetidae</taxon>
        <taxon>Onygenales</taxon>
        <taxon>Arthrodermataceae</taxon>
        <taxon>Trichophyton</taxon>
    </lineage>
</organism>
<comment type="caution">
    <text evidence="1">The sequence shown here is derived from an EMBL/GenBank/DDBJ whole genome shotgun (WGS) entry which is preliminary data.</text>
</comment>
<sequence>MNPTNKSPHSELQAKYSPLPQIPYFMPPAVTPMTPAVLVTRSSGGTMSKLLSSICVVQAKFCSISISPHVQTLMREIREGRRVAQLMETELFGRPYGYDSELGAGSIPSQINELIQRNFSRVEEVDGREEQSRRSS</sequence>